<keyword evidence="4" id="KW-1185">Reference proteome</keyword>
<protein>
    <submittedName>
        <fullName evidence="3">Xaa-Pro dipeptidase</fullName>
    </submittedName>
</protein>
<dbReference type="SUPFAM" id="SSF53092">
    <property type="entry name" value="Creatinase/prolidase N-terminal domain"/>
    <property type="match status" value="1"/>
</dbReference>
<dbReference type="SUPFAM" id="SSF55920">
    <property type="entry name" value="Creatinase/aminopeptidase"/>
    <property type="match status" value="1"/>
</dbReference>
<accession>A0AAV3UGN4</accession>
<dbReference type="PANTHER" id="PTHR46112">
    <property type="entry name" value="AMINOPEPTIDASE"/>
    <property type="match status" value="1"/>
</dbReference>
<dbReference type="EMBL" id="BAABKX010000007">
    <property type="protein sequence ID" value="GAA5049773.1"/>
    <property type="molecule type" value="Genomic_DNA"/>
</dbReference>
<dbReference type="GeneID" id="68615448"/>
<reference evidence="3 4" key="1">
    <citation type="journal article" date="2019" name="Int. J. Syst. Evol. Microbiol.">
        <title>The Global Catalogue of Microorganisms (GCM) 10K type strain sequencing project: providing services to taxonomists for standard genome sequencing and annotation.</title>
        <authorList>
            <consortium name="The Broad Institute Genomics Platform"/>
            <consortium name="The Broad Institute Genome Sequencing Center for Infectious Disease"/>
            <person name="Wu L."/>
            <person name="Ma J."/>
        </authorList>
    </citation>
    <scope>NUCLEOTIDE SEQUENCE [LARGE SCALE GENOMIC DNA]</scope>
    <source>
        <strain evidence="3 4">JCM 17504</strain>
    </source>
</reference>
<sequence>MREQTPNPRSRFVDDDRLDRIRRVISERDVDGLLALSPANSYYLSGAYAGMYSRPVAALVTDTQSIFVGPYLELQKAQRTAWVDRLLVYEDADDPFEVIATAISETAIETVGTDYRIARPHWPDSVAKNTDCSFLDETEQFQQLRAVKTDWELDMIRRASDLASAGMEAYLESVRAEKPELRVVNEIQDAYYETYLDLYPEYDIGTANELGQYGFSSVLTGEHALEPHSISAARQIEDGESVVGIALPSIQGYICEEERTVLTGDVTEKIEAAMETLVTVREDAIDQIGPGESVADIDSMTADVLRDAGYGSNLIHRTGHGEGITIHEGPALNAREAGDLQPGMVISIEPGLYFEDEGAALRHSDTFVITKNGTERLTRSQADVIRRA</sequence>
<evidence type="ECO:0000259" key="2">
    <source>
        <dbReference type="Pfam" id="PF01321"/>
    </source>
</evidence>
<feature type="domain" description="Peptidase M24" evidence="1">
    <location>
        <begin position="155"/>
        <end position="371"/>
    </location>
</feature>
<evidence type="ECO:0000313" key="3">
    <source>
        <dbReference type="EMBL" id="GAA5049773.1"/>
    </source>
</evidence>
<dbReference type="Gene3D" id="3.40.350.10">
    <property type="entry name" value="Creatinase/prolidase N-terminal domain"/>
    <property type="match status" value="1"/>
</dbReference>
<comment type="caution">
    <text evidence="3">The sequence shown here is derived from an EMBL/GenBank/DDBJ whole genome shotgun (WGS) entry which is preliminary data.</text>
</comment>
<name>A0AAV3UGN4_9EURY</name>
<organism evidence="3 4">
    <name type="scientific">Haladaptatus pallidirubidus</name>
    <dbReference type="NCBI Taxonomy" id="1008152"/>
    <lineage>
        <taxon>Archaea</taxon>
        <taxon>Methanobacteriati</taxon>
        <taxon>Methanobacteriota</taxon>
        <taxon>Stenosarchaea group</taxon>
        <taxon>Halobacteria</taxon>
        <taxon>Halobacteriales</taxon>
        <taxon>Haladaptataceae</taxon>
        <taxon>Haladaptatus</taxon>
    </lineage>
</organism>
<dbReference type="Gene3D" id="3.90.230.10">
    <property type="entry name" value="Creatinase/methionine aminopeptidase superfamily"/>
    <property type="match status" value="1"/>
</dbReference>
<proteinExistence type="predicted"/>
<dbReference type="InterPro" id="IPR000994">
    <property type="entry name" value="Pept_M24"/>
</dbReference>
<dbReference type="InterPro" id="IPR050659">
    <property type="entry name" value="Peptidase_M24B"/>
</dbReference>
<dbReference type="Proteomes" id="UP001501729">
    <property type="component" value="Unassembled WGS sequence"/>
</dbReference>
<dbReference type="InterPro" id="IPR036005">
    <property type="entry name" value="Creatinase/aminopeptidase-like"/>
</dbReference>
<feature type="domain" description="Creatinase N-terminal" evidence="2">
    <location>
        <begin position="17"/>
        <end position="147"/>
    </location>
</feature>
<dbReference type="PANTHER" id="PTHR46112:SF2">
    <property type="entry name" value="XAA-PRO AMINOPEPTIDASE P-RELATED"/>
    <property type="match status" value="1"/>
</dbReference>
<gene>
    <name evidence="3" type="primary">pepQ_1</name>
    <name evidence="3" type="ORF">GCM10025751_22970</name>
</gene>
<dbReference type="InterPro" id="IPR029149">
    <property type="entry name" value="Creatin/AminoP/Spt16_N"/>
</dbReference>
<dbReference type="AlphaFoldDB" id="A0AAV3UGN4"/>
<dbReference type="Pfam" id="PF01321">
    <property type="entry name" value="Creatinase_N"/>
    <property type="match status" value="1"/>
</dbReference>
<evidence type="ECO:0000313" key="4">
    <source>
        <dbReference type="Proteomes" id="UP001501729"/>
    </source>
</evidence>
<dbReference type="RefSeq" id="WP_227777336.1">
    <property type="nucleotide sequence ID" value="NZ_BAABKX010000007.1"/>
</dbReference>
<evidence type="ECO:0000259" key="1">
    <source>
        <dbReference type="Pfam" id="PF00557"/>
    </source>
</evidence>
<dbReference type="Pfam" id="PF00557">
    <property type="entry name" value="Peptidase_M24"/>
    <property type="match status" value="1"/>
</dbReference>
<dbReference type="InterPro" id="IPR000587">
    <property type="entry name" value="Creatinase_N"/>
</dbReference>